<sequence>MGRTHRRECDMGIIKQDERFLSGVVF</sequence>
<evidence type="ECO:0000313" key="2">
    <source>
        <dbReference type="Proteomes" id="UP000265520"/>
    </source>
</evidence>
<proteinExistence type="predicted"/>
<dbReference type="EMBL" id="LXQA010708912">
    <property type="protein sequence ID" value="MCI67097.1"/>
    <property type="molecule type" value="Genomic_DNA"/>
</dbReference>
<feature type="non-terminal residue" evidence="1">
    <location>
        <position position="26"/>
    </location>
</feature>
<keyword evidence="2" id="KW-1185">Reference proteome</keyword>
<evidence type="ECO:0000313" key="1">
    <source>
        <dbReference type="EMBL" id="MCI67097.1"/>
    </source>
</evidence>
<protein>
    <submittedName>
        <fullName evidence="1">Uncharacterized protein</fullName>
    </submittedName>
</protein>
<comment type="caution">
    <text evidence="1">The sequence shown here is derived from an EMBL/GenBank/DDBJ whole genome shotgun (WGS) entry which is preliminary data.</text>
</comment>
<dbReference type="AlphaFoldDB" id="A0A392U2W2"/>
<accession>A0A392U2W2</accession>
<organism evidence="1 2">
    <name type="scientific">Trifolium medium</name>
    <dbReference type="NCBI Taxonomy" id="97028"/>
    <lineage>
        <taxon>Eukaryota</taxon>
        <taxon>Viridiplantae</taxon>
        <taxon>Streptophyta</taxon>
        <taxon>Embryophyta</taxon>
        <taxon>Tracheophyta</taxon>
        <taxon>Spermatophyta</taxon>
        <taxon>Magnoliopsida</taxon>
        <taxon>eudicotyledons</taxon>
        <taxon>Gunneridae</taxon>
        <taxon>Pentapetalae</taxon>
        <taxon>rosids</taxon>
        <taxon>fabids</taxon>
        <taxon>Fabales</taxon>
        <taxon>Fabaceae</taxon>
        <taxon>Papilionoideae</taxon>
        <taxon>50 kb inversion clade</taxon>
        <taxon>NPAAA clade</taxon>
        <taxon>Hologalegina</taxon>
        <taxon>IRL clade</taxon>
        <taxon>Trifolieae</taxon>
        <taxon>Trifolium</taxon>
    </lineage>
</organism>
<name>A0A392U2W2_9FABA</name>
<dbReference type="Proteomes" id="UP000265520">
    <property type="component" value="Unassembled WGS sequence"/>
</dbReference>
<reference evidence="1 2" key="1">
    <citation type="journal article" date="2018" name="Front. Plant Sci.">
        <title>Red Clover (Trifolium pratense) and Zigzag Clover (T. medium) - A Picture of Genomic Similarities and Differences.</title>
        <authorList>
            <person name="Dluhosova J."/>
            <person name="Istvanek J."/>
            <person name="Nedelnik J."/>
            <person name="Repkova J."/>
        </authorList>
    </citation>
    <scope>NUCLEOTIDE SEQUENCE [LARGE SCALE GENOMIC DNA]</scope>
    <source>
        <strain evidence="2">cv. 10/8</strain>
        <tissue evidence="1">Leaf</tissue>
    </source>
</reference>